<dbReference type="Proteomes" id="UP001497493">
    <property type="component" value="Chromosome"/>
</dbReference>
<proteinExistence type="predicted"/>
<keyword evidence="1" id="KW-1133">Transmembrane helix</keyword>
<feature type="transmembrane region" description="Helical" evidence="1">
    <location>
        <begin position="413"/>
        <end position="434"/>
    </location>
</feature>
<dbReference type="InterPro" id="IPR036927">
    <property type="entry name" value="Cyt_c_oxase-like_su1_sf"/>
</dbReference>
<dbReference type="EC" id="1.7.2.5" evidence="3"/>
<feature type="transmembrane region" description="Helical" evidence="1">
    <location>
        <begin position="587"/>
        <end position="610"/>
    </location>
</feature>
<dbReference type="Pfam" id="PF00115">
    <property type="entry name" value="COX1"/>
    <property type="match status" value="1"/>
</dbReference>
<dbReference type="Pfam" id="PF22085">
    <property type="entry name" value="NorB_cytochrome_c-like"/>
    <property type="match status" value="1"/>
</dbReference>
<dbReference type="SUPFAM" id="SSF81442">
    <property type="entry name" value="Cytochrome c oxidase subunit I-like"/>
    <property type="match status" value="1"/>
</dbReference>
<evidence type="ECO:0000313" key="3">
    <source>
        <dbReference type="EMBL" id="CAL1241905.1"/>
    </source>
</evidence>
<feature type="transmembrane region" description="Helical" evidence="1">
    <location>
        <begin position="6"/>
        <end position="25"/>
    </location>
</feature>
<dbReference type="PANTHER" id="PTHR10422">
    <property type="entry name" value="CYTOCHROME C OXIDASE SUBUNIT 1"/>
    <property type="match status" value="1"/>
</dbReference>
<dbReference type="RefSeq" id="WP_348758376.1">
    <property type="nucleotide sequence ID" value="NZ_OZ026884.1"/>
</dbReference>
<feature type="transmembrane region" description="Helical" evidence="1">
    <location>
        <begin position="487"/>
        <end position="510"/>
    </location>
</feature>
<name>A0ABM9NMN0_9GAMM</name>
<dbReference type="InterPro" id="IPR000883">
    <property type="entry name" value="Cyt_C_Oxase_1"/>
</dbReference>
<feature type="transmembrane region" description="Helical" evidence="1">
    <location>
        <begin position="547"/>
        <end position="566"/>
    </location>
</feature>
<feature type="domain" description="Nitric oxide reductase subunit B cytochrome c-like" evidence="2">
    <location>
        <begin position="37"/>
        <end position="217"/>
    </location>
</feature>
<evidence type="ECO:0000259" key="2">
    <source>
        <dbReference type="Pfam" id="PF22085"/>
    </source>
</evidence>
<dbReference type="EMBL" id="OZ026884">
    <property type="protein sequence ID" value="CAL1241905.1"/>
    <property type="molecule type" value="Genomic_DNA"/>
</dbReference>
<feature type="transmembrane region" description="Helical" evidence="1">
    <location>
        <begin position="285"/>
        <end position="308"/>
    </location>
</feature>
<feature type="transmembrane region" description="Helical" evidence="1">
    <location>
        <begin position="335"/>
        <end position="357"/>
    </location>
</feature>
<feature type="transmembrane region" description="Helical" evidence="1">
    <location>
        <begin position="230"/>
        <end position="254"/>
    </location>
</feature>
<accession>A0ABM9NMN0</accession>
<gene>
    <name evidence="3" type="ORF">MECH1_V1_3129</name>
</gene>
<keyword evidence="3" id="KW-0560">Oxidoreductase</keyword>
<reference evidence="3 4" key="1">
    <citation type="submission" date="2024-04" db="EMBL/GenBank/DDBJ databases">
        <authorList>
            <person name="Cremers G."/>
        </authorList>
    </citation>
    <scope>NUCLEOTIDE SEQUENCE [LARGE SCALE GENOMIC DNA]</scope>
    <source>
        <strain evidence="3">MeCH1-AG</strain>
    </source>
</reference>
<feature type="transmembrane region" description="Helical" evidence="1">
    <location>
        <begin position="446"/>
        <end position="467"/>
    </location>
</feature>
<keyword evidence="4" id="KW-1185">Reference proteome</keyword>
<dbReference type="PANTHER" id="PTHR10422:SF38">
    <property type="entry name" value="CYTOCHROME B SUBUNIT OF NITRIC OXIDE REDUCTASE"/>
    <property type="match status" value="1"/>
</dbReference>
<evidence type="ECO:0000256" key="1">
    <source>
        <dbReference type="SAM" id="Phobius"/>
    </source>
</evidence>
<feature type="transmembrane region" description="Helical" evidence="1">
    <location>
        <begin position="664"/>
        <end position="690"/>
    </location>
</feature>
<dbReference type="InterPro" id="IPR054309">
    <property type="entry name" value="NorB_cytochrome_c-like"/>
</dbReference>
<feature type="transmembrane region" description="Helical" evidence="1">
    <location>
        <begin position="369"/>
        <end position="393"/>
    </location>
</feature>
<organism evidence="3 4">
    <name type="scientific">Candidatus Methylocalor cossyra</name>
    <dbReference type="NCBI Taxonomy" id="3108543"/>
    <lineage>
        <taxon>Bacteria</taxon>
        <taxon>Pseudomonadati</taxon>
        <taxon>Pseudomonadota</taxon>
        <taxon>Gammaproteobacteria</taxon>
        <taxon>Methylococcales</taxon>
        <taxon>Methylococcaceae</taxon>
        <taxon>Candidatus Methylocalor</taxon>
    </lineage>
</organism>
<feature type="transmembrane region" description="Helical" evidence="1">
    <location>
        <begin position="717"/>
        <end position="738"/>
    </location>
</feature>
<evidence type="ECO:0000313" key="4">
    <source>
        <dbReference type="Proteomes" id="UP001497493"/>
    </source>
</evidence>
<sequence length="762" mass="84737">MDNYRTLWFTLIAVLTVTFTLLGYYGTEVYRSAPPLPDRILTAEGRTIYTKADILDGQTAWQSVGGMQLGSIWGHGAYQAPDWTADWLHRELSNWLELAAQADYGTHFDALDGERQALLTTRLKREYRHNTFDAATGTVTVSKRRAEAIAETAAYYDRLFGTAPELQSTRESYAMKEGTLPSKERRAALGAFFFWTAWAAATERPGSSATYTNNWPHEPWIGNQPTGENIVWSIVSVAFLIAGVGLLIWGWSFLRKRDESEPKAPARDPLSLIALTPSQRALGKYLFLVVALLSFQVLLGGLTAHYTVEGQKFYGLDLSHWLPYSLARTWHIQSALFWIATGFLAAGLFLAPIINGGKDPAHQKVGVDILFWALVVVVVGSFVGNYLAIAQVMPKELNFWLGHQGFEYVDLGRLWQIGKFAGVAFWLALMLRGIVPAFRRAGDKHLLALLSASVVAIGLFYSAGFFYGERTHLSVMEYWRWWVVHLWVEGFFEVFATTALAFIFATLGLVSQRMATTASLASASLFMLGGVPGTFHHLYFSGTTTPIMAVGASFSALEVVPLVVLGHEAWEHWRLKERAPWMTSLKWPLMCFIAVAFWNMLGAGVFGFMINPPISLYYVQGLNTTPVHAHSALFGVYGFLALGFTLLVLRYIRPQLVFSERLMSIGFWWLNAGLALMITTSLLPIGLFQFHASVSQGLWYARSEAFLQQPFLETLRWVRTLGDVVFIVGAFSVAWQVISGLGRGAGALPLQDKAAALAAGRR</sequence>
<keyword evidence="1" id="KW-0472">Membrane</keyword>
<keyword evidence="1" id="KW-0812">Transmembrane</keyword>
<dbReference type="GO" id="GO:0016966">
    <property type="term" value="F:nitric oxide reductase activity"/>
    <property type="evidence" value="ECO:0007669"/>
    <property type="project" value="UniProtKB-EC"/>
</dbReference>
<dbReference type="Gene3D" id="1.20.210.10">
    <property type="entry name" value="Cytochrome c oxidase-like, subunit I domain"/>
    <property type="match status" value="1"/>
</dbReference>
<feature type="transmembrane region" description="Helical" evidence="1">
    <location>
        <begin position="517"/>
        <end position="535"/>
    </location>
</feature>
<feature type="transmembrane region" description="Helical" evidence="1">
    <location>
        <begin position="630"/>
        <end position="652"/>
    </location>
</feature>
<protein>
    <submittedName>
        <fullName evidence="3">Nitric-oxide reductase, quinol-dependent</fullName>
        <ecNumber evidence="3">1.7.2.5</ecNumber>
    </submittedName>
</protein>